<feature type="transmembrane region" description="Helical" evidence="1">
    <location>
        <begin position="128"/>
        <end position="148"/>
    </location>
</feature>
<dbReference type="InParanoid" id="A0A0L0HEE3"/>
<dbReference type="GeneID" id="27689382"/>
<feature type="transmembrane region" description="Helical" evidence="1">
    <location>
        <begin position="168"/>
        <end position="188"/>
    </location>
</feature>
<dbReference type="OrthoDB" id="2115798at2759"/>
<name>A0A0L0HEE3_SPIPD</name>
<feature type="transmembrane region" description="Helical" evidence="1">
    <location>
        <begin position="252"/>
        <end position="276"/>
    </location>
</feature>
<feature type="transmembrane region" description="Helical" evidence="1">
    <location>
        <begin position="194"/>
        <end position="213"/>
    </location>
</feature>
<proteinExistence type="predicted"/>
<feature type="transmembrane region" description="Helical" evidence="1">
    <location>
        <begin position="6"/>
        <end position="25"/>
    </location>
</feature>
<dbReference type="EMBL" id="KQ257459">
    <property type="protein sequence ID" value="KNC99103.1"/>
    <property type="molecule type" value="Genomic_DNA"/>
</dbReference>
<keyword evidence="1" id="KW-0812">Transmembrane</keyword>
<keyword evidence="3" id="KW-1185">Reference proteome</keyword>
<accession>A0A0L0HEE3</accession>
<reference evidence="2 3" key="1">
    <citation type="submission" date="2009-08" db="EMBL/GenBank/DDBJ databases">
        <title>The Genome Sequence of Spizellomyces punctatus strain DAOM BR117.</title>
        <authorList>
            <consortium name="The Broad Institute Genome Sequencing Platform"/>
            <person name="Russ C."/>
            <person name="Cuomo C."/>
            <person name="Shea T."/>
            <person name="Young S.K."/>
            <person name="Zeng Q."/>
            <person name="Koehrsen M."/>
            <person name="Haas B."/>
            <person name="Borodovsky M."/>
            <person name="Guigo R."/>
            <person name="Alvarado L."/>
            <person name="Berlin A."/>
            <person name="Bochicchio J."/>
            <person name="Borenstein D."/>
            <person name="Chapman S."/>
            <person name="Chen Z."/>
            <person name="Engels R."/>
            <person name="Freedman E."/>
            <person name="Gellesch M."/>
            <person name="Goldberg J."/>
            <person name="Griggs A."/>
            <person name="Gujja S."/>
            <person name="Heiman D."/>
            <person name="Hepburn T."/>
            <person name="Howarth C."/>
            <person name="Jen D."/>
            <person name="Larson L."/>
            <person name="Lewis B."/>
            <person name="Mehta T."/>
            <person name="Park D."/>
            <person name="Pearson M."/>
            <person name="Roberts A."/>
            <person name="Saif S."/>
            <person name="Shenoy N."/>
            <person name="Sisk P."/>
            <person name="Stolte C."/>
            <person name="Sykes S."/>
            <person name="Thomson T."/>
            <person name="Walk T."/>
            <person name="White J."/>
            <person name="Yandava C."/>
            <person name="Burger G."/>
            <person name="Gray M.W."/>
            <person name="Holland P.W.H."/>
            <person name="King N."/>
            <person name="Lang F.B.F."/>
            <person name="Roger A.J."/>
            <person name="Ruiz-Trillo I."/>
            <person name="Lander E."/>
            <person name="Nusbaum C."/>
        </authorList>
    </citation>
    <scope>NUCLEOTIDE SEQUENCE [LARGE SCALE GENOMIC DNA]</scope>
    <source>
        <strain evidence="2 3">DAOM BR117</strain>
    </source>
</reference>
<evidence type="ECO:0000313" key="3">
    <source>
        <dbReference type="Proteomes" id="UP000053201"/>
    </source>
</evidence>
<dbReference type="Proteomes" id="UP000053201">
    <property type="component" value="Unassembled WGS sequence"/>
</dbReference>
<feature type="transmembrane region" description="Helical" evidence="1">
    <location>
        <begin position="37"/>
        <end position="56"/>
    </location>
</feature>
<keyword evidence="1" id="KW-1133">Transmembrane helix</keyword>
<evidence type="ECO:0000313" key="2">
    <source>
        <dbReference type="EMBL" id="KNC99103.1"/>
    </source>
</evidence>
<dbReference type="RefSeq" id="XP_016607143.1">
    <property type="nucleotide sequence ID" value="XM_016754255.1"/>
</dbReference>
<feature type="transmembrane region" description="Helical" evidence="1">
    <location>
        <begin position="296"/>
        <end position="320"/>
    </location>
</feature>
<organism evidence="2 3">
    <name type="scientific">Spizellomyces punctatus (strain DAOM BR117)</name>
    <dbReference type="NCBI Taxonomy" id="645134"/>
    <lineage>
        <taxon>Eukaryota</taxon>
        <taxon>Fungi</taxon>
        <taxon>Fungi incertae sedis</taxon>
        <taxon>Chytridiomycota</taxon>
        <taxon>Chytridiomycota incertae sedis</taxon>
        <taxon>Chytridiomycetes</taxon>
        <taxon>Spizellomycetales</taxon>
        <taxon>Spizellomycetaceae</taxon>
        <taxon>Spizellomyces</taxon>
    </lineage>
</organism>
<keyword evidence="1" id="KW-0472">Membrane</keyword>
<feature type="transmembrane region" description="Helical" evidence="1">
    <location>
        <begin position="332"/>
        <end position="350"/>
    </location>
</feature>
<feature type="transmembrane region" description="Helical" evidence="1">
    <location>
        <begin position="97"/>
        <end position="122"/>
    </location>
</feature>
<protein>
    <submittedName>
        <fullName evidence="2">Uncharacterized protein</fullName>
    </submittedName>
</protein>
<dbReference type="AlphaFoldDB" id="A0A0L0HEE3"/>
<feature type="transmembrane region" description="Helical" evidence="1">
    <location>
        <begin position="68"/>
        <end position="85"/>
    </location>
</feature>
<gene>
    <name evidence="2" type="ORF">SPPG_06047</name>
</gene>
<sequence>MNLPISIAISLSTVFWIRELFGLSIRWWSKDTWWPVLAYMVWNFIVYSIFALIPLFPVPFMPVYGGGLAYSVVPPLITYLFCLPTHVKAQPDFLKKFASSIIVSGSLNVYWFVLFGFYFAFINTPNTTGLQIMLLAIIKIFTVVFGGIQVKLVHSVARLLGHKEGENIGALAKLFIETAFETYIFLVIPDMHDWAVFGFWLALDISCLFLELFHKYETALDIVLSRFGRLKISHLGSSEDLEETIRVRTKHYLVSVVSKVFGTCVFSTLLATWYYGPNKEWYPIFASFPEAVVTDAIFKAWLALAAILIHLMGTLAVFRYRGVPVAKYARQFFGRYAPLFVGIYLCAPIFPFTHMGKHWYCLEYMWEVVHGTHG</sequence>
<dbReference type="VEuPathDB" id="FungiDB:SPPG_06047"/>
<evidence type="ECO:0000256" key="1">
    <source>
        <dbReference type="SAM" id="Phobius"/>
    </source>
</evidence>